<evidence type="ECO:0000313" key="3">
    <source>
        <dbReference type="Proteomes" id="UP000003477"/>
    </source>
</evidence>
<dbReference type="Pfam" id="PF14239">
    <property type="entry name" value="RRXRR"/>
    <property type="match status" value="1"/>
</dbReference>
<dbReference type="EMBL" id="AESD01000312">
    <property type="protein sequence ID" value="EHJ13289.1"/>
    <property type="molecule type" value="Genomic_DNA"/>
</dbReference>
<protein>
    <recommendedName>
        <fullName evidence="1">RRXRR domain-containing protein</fullName>
    </recommendedName>
</protein>
<gene>
    <name evidence="2" type="ORF">CWATWH0003_2028t4</name>
</gene>
<reference evidence="2 3" key="1">
    <citation type="journal article" date="2011" name="Front. Microbiol.">
        <title>Two Strains of Crocosphaera watsonii with Highly Conserved Genomes are Distinguished by Strain-Specific Features.</title>
        <authorList>
            <person name="Bench S.R."/>
            <person name="Ilikchyan I.N."/>
            <person name="Tripp H.J."/>
            <person name="Zehr J.P."/>
        </authorList>
    </citation>
    <scope>NUCLEOTIDE SEQUENCE [LARGE SCALE GENOMIC DNA]</scope>
    <source>
        <strain evidence="2 3">WH 0003</strain>
    </source>
</reference>
<evidence type="ECO:0000313" key="2">
    <source>
        <dbReference type="EMBL" id="EHJ13289.1"/>
    </source>
</evidence>
<accession>G5J3F2</accession>
<dbReference type="Proteomes" id="UP000003477">
    <property type="component" value="Unassembled WGS sequence"/>
</dbReference>
<feature type="domain" description="RRXRR" evidence="1">
    <location>
        <begin position="30"/>
        <end position="203"/>
    </location>
</feature>
<proteinExistence type="predicted"/>
<sequence>GKRFKKGHLRLGGRRHKKLINLRNYLMYRVPVLSPDGKPLMPTKPSRARRWIKEGKAIHKFNKLGQFFVQLVAEPSDSKTQPISCGIDPGKLFSGIGVQSAKFTLFTAHLELPFKKVRERMDNRRMMRRARRGRRINRKLPFPLRAHRQKRFNNRKQGKLPPSIKANRQLELRVIQELCKVFPITDIYFEYVKADVDLTSGRKKAKSEKGFSAVMVGQKWMLKQLEKLSSVHTIYGWQTSNLRKHLKLEKSRNKAEQTPSSHAVDGVSLACYQFLRYKAHYSGNNHGHSWQGNVTITLCQFMVIKRPPISRRQLHLMLPGKGGKRRKYGGTVTRHNIRKGDFVKAEKANKVFYGWCSGDTAKQVSVSDFDWKRLGQFTASKVVLLQRSTGLICKQGTEERWSNCLLVDARFLPDVFRRRGFHSHILR</sequence>
<name>G5J3F2_CROWT</name>
<evidence type="ECO:0000259" key="1">
    <source>
        <dbReference type="Pfam" id="PF14239"/>
    </source>
</evidence>
<dbReference type="InterPro" id="IPR025938">
    <property type="entry name" value="RRXRR_dom"/>
</dbReference>
<dbReference type="AlphaFoldDB" id="G5J3F2"/>
<comment type="caution">
    <text evidence="2">The sequence shown here is derived from an EMBL/GenBank/DDBJ whole genome shotgun (WGS) entry which is preliminary data.</text>
</comment>
<organism evidence="2 3">
    <name type="scientific">Crocosphaera watsonii WH 0003</name>
    <dbReference type="NCBI Taxonomy" id="423471"/>
    <lineage>
        <taxon>Bacteria</taxon>
        <taxon>Bacillati</taxon>
        <taxon>Cyanobacteriota</taxon>
        <taxon>Cyanophyceae</taxon>
        <taxon>Oscillatoriophycideae</taxon>
        <taxon>Chroococcales</taxon>
        <taxon>Aphanothecaceae</taxon>
        <taxon>Crocosphaera</taxon>
    </lineage>
</organism>
<dbReference type="PATRIC" id="fig|423471.3.peg.1903"/>
<feature type="non-terminal residue" evidence="2">
    <location>
        <position position="1"/>
    </location>
</feature>